<dbReference type="Proteomes" id="UP001301012">
    <property type="component" value="Unassembled WGS sequence"/>
</dbReference>
<organism evidence="1 2">
    <name type="scientific">Romboutsia sedimentorum</name>
    <dbReference type="NCBI Taxonomy" id="1368474"/>
    <lineage>
        <taxon>Bacteria</taxon>
        <taxon>Bacillati</taxon>
        <taxon>Bacillota</taxon>
        <taxon>Clostridia</taxon>
        <taxon>Peptostreptococcales</taxon>
        <taxon>Peptostreptococcaceae</taxon>
        <taxon>Romboutsia</taxon>
    </lineage>
</organism>
<sequence>MKLMQLKQYSINEFDKSIIDRMCKDSDLNLNKYVINVICDLLRHIPMEETLKVNAKNNINTYDEKSIGEIATYISLIPYVQIKLKDKDDGVILTSSLIEMLISYIVGYVTKEAFNKNLFEIKSTLQLSEVFYCKLVNYFTYNRKYLVEEINKII</sequence>
<proteinExistence type="predicted"/>
<reference evidence="1 2" key="1">
    <citation type="submission" date="2023-05" db="EMBL/GenBank/DDBJ databases">
        <title>Rombocin, a short stable natural nisin variant, displays selective antimicrobial activity against Listeria monocytogenes and employs dual mode of action to kill target bacterial strains.</title>
        <authorList>
            <person name="Wambui J."/>
            <person name="Stephan R."/>
            <person name="Kuipers O.P."/>
        </authorList>
    </citation>
    <scope>NUCLEOTIDE SEQUENCE [LARGE SCALE GENOMIC DNA]</scope>
    <source>
        <strain evidence="1 2">RC002</strain>
    </source>
</reference>
<gene>
    <name evidence="1" type="ORF">QOZ84_11330</name>
</gene>
<dbReference type="RefSeq" id="WP_284133073.1">
    <property type="nucleotide sequence ID" value="NZ_JASKYM010000005.1"/>
</dbReference>
<accession>A0ABT7EDH5</accession>
<evidence type="ECO:0000313" key="1">
    <source>
        <dbReference type="EMBL" id="MDK2564143.1"/>
    </source>
</evidence>
<comment type="caution">
    <text evidence="1">The sequence shown here is derived from an EMBL/GenBank/DDBJ whole genome shotgun (WGS) entry which is preliminary data.</text>
</comment>
<dbReference type="EMBL" id="JASKYM010000005">
    <property type="protein sequence ID" value="MDK2564143.1"/>
    <property type="molecule type" value="Genomic_DNA"/>
</dbReference>
<keyword evidence="2" id="KW-1185">Reference proteome</keyword>
<name>A0ABT7EDH5_9FIRM</name>
<protein>
    <submittedName>
        <fullName evidence="1">Uncharacterized protein</fullName>
    </submittedName>
</protein>
<evidence type="ECO:0000313" key="2">
    <source>
        <dbReference type="Proteomes" id="UP001301012"/>
    </source>
</evidence>